<name>H0E4D0_9ACTN</name>
<dbReference type="GO" id="GO:0043953">
    <property type="term" value="P:protein transport by the Tat complex"/>
    <property type="evidence" value="ECO:0007669"/>
    <property type="project" value="UniProtKB-UniRule"/>
</dbReference>
<keyword evidence="7" id="KW-1003">Cell membrane</keyword>
<evidence type="ECO:0000256" key="3">
    <source>
        <dbReference type="ARBA" id="ARBA00022927"/>
    </source>
</evidence>
<comment type="function">
    <text evidence="7">Part of the twin-arginine translocation (Tat) system that transports large folded proteins containing a characteristic twin-arginine motif in their signal peptide across membranes. Together with TatB, TatC is part of a receptor directly interacting with Tat signal peptides.</text>
</comment>
<keyword evidence="6 7" id="KW-0472">Membrane</keyword>
<keyword evidence="10" id="KW-1185">Reference proteome</keyword>
<dbReference type="AlphaFoldDB" id="H0E4D0"/>
<feature type="transmembrane region" description="Helical" evidence="7">
    <location>
        <begin position="301"/>
        <end position="321"/>
    </location>
</feature>
<comment type="subcellular location">
    <subcellularLocation>
        <location evidence="7">Cell membrane</location>
        <topology evidence="7">Multi-pass membrane protein</topology>
    </subcellularLocation>
    <subcellularLocation>
        <location evidence="1">Membrane</location>
        <topology evidence="1">Multi-pass membrane protein</topology>
    </subcellularLocation>
</comment>
<evidence type="ECO:0000256" key="2">
    <source>
        <dbReference type="ARBA" id="ARBA00022692"/>
    </source>
</evidence>
<keyword evidence="7" id="KW-0813">Transport</keyword>
<keyword evidence="3 7" id="KW-0653">Protein transport</keyword>
<keyword evidence="5 7" id="KW-0811">Translocation</keyword>
<gene>
    <name evidence="7" type="primary">tatC</name>
    <name evidence="9" type="ORF">PAI11_16600</name>
</gene>
<evidence type="ECO:0000256" key="8">
    <source>
        <dbReference type="SAM" id="MobiDB-lite"/>
    </source>
</evidence>
<dbReference type="NCBIfam" id="TIGR00945">
    <property type="entry name" value="tatC"/>
    <property type="match status" value="1"/>
</dbReference>
<feature type="compositionally biased region" description="Acidic residues" evidence="8">
    <location>
        <begin position="336"/>
        <end position="350"/>
    </location>
</feature>
<evidence type="ECO:0000256" key="1">
    <source>
        <dbReference type="ARBA" id="ARBA00004141"/>
    </source>
</evidence>
<reference evidence="9 10" key="1">
    <citation type="journal article" date="2013" name="Biodegradation">
        <title>Quantitative proteomic analysis of ibuprofen-degrading Patulibacter sp. strain I11.</title>
        <authorList>
            <person name="Almeida B."/>
            <person name="Kjeldal H."/>
            <person name="Lolas I."/>
            <person name="Knudsen A.D."/>
            <person name="Carvalho G."/>
            <person name="Nielsen K.L."/>
            <person name="Barreto Crespo M.T."/>
            <person name="Stensballe A."/>
            <person name="Nielsen J.L."/>
        </authorList>
    </citation>
    <scope>NUCLEOTIDE SEQUENCE [LARGE SCALE GENOMIC DNA]</scope>
    <source>
        <strain evidence="9 10">I11</strain>
    </source>
</reference>
<evidence type="ECO:0000256" key="6">
    <source>
        <dbReference type="ARBA" id="ARBA00023136"/>
    </source>
</evidence>
<dbReference type="PANTHER" id="PTHR30371">
    <property type="entry name" value="SEC-INDEPENDENT PROTEIN TRANSLOCASE PROTEIN TATC"/>
    <property type="match status" value="1"/>
</dbReference>
<proteinExistence type="inferred from homology"/>
<dbReference type="InterPro" id="IPR002033">
    <property type="entry name" value="TatC"/>
</dbReference>
<sequence>MPTLRPVSHEARLTLVEHLSELRTRLFVSLGILVVAFSFTYWQHKNVLDIVNRPLEKSQKVGDCRGAGDALEKSACFDQAVAKAMRRLTPALSELSRTTTDLAAGRPAAERGRAAEQVRRVGEASRALDAAARLAPTSTKRQPVTLGVAEPFFQTINVSLYAALVIALPLLLFQLYAFLIPAFTTRERRVVLPMMIGIPFLFYAGVAFGYFLALPRAVDFLQNFNDQAFDVLVQAKDYYKFVALFLAGTGIVFQIPVLVLGISRLGVMNVRQLRKQRGIVVLIAAVVSAVITPTPDPVTMLLVMAPLVVLFEISVLIAAYLEKRSPPGRRWSEWGGLEDEDDDLGADPDDPPGGSGPDDDATLDGWAGDVDEDEDPPLWELDPDEGHADPGATRPRPAGEEPDPALAGDPAGPRLADAPDDEGDPWWSTADDLDADDPYAASGTEPDEQSSEAAASDAGDAGPDDPPEPAPGGAEGSRG</sequence>
<protein>
    <recommendedName>
        <fullName evidence="7">Sec-independent protein translocase protein TatC</fullName>
    </recommendedName>
</protein>
<dbReference type="GO" id="GO:0065002">
    <property type="term" value="P:intracellular protein transmembrane transport"/>
    <property type="evidence" value="ECO:0007669"/>
    <property type="project" value="TreeGrafter"/>
</dbReference>
<feature type="compositionally biased region" description="Acidic residues" evidence="8">
    <location>
        <begin position="369"/>
        <end position="383"/>
    </location>
</feature>
<dbReference type="Pfam" id="PF00902">
    <property type="entry name" value="TatC"/>
    <property type="match status" value="1"/>
</dbReference>
<keyword evidence="4 7" id="KW-1133">Transmembrane helix</keyword>
<dbReference type="GO" id="GO:0033281">
    <property type="term" value="C:TAT protein transport complex"/>
    <property type="evidence" value="ECO:0007669"/>
    <property type="project" value="UniProtKB-UniRule"/>
</dbReference>
<comment type="subunit">
    <text evidence="7">The Tat system comprises two distinct complexes: a TatABC complex, containing multiple copies of TatA, TatB and TatC subunits, and a separate TatA complex, containing only TatA subunits. Substrates initially bind to the TatABC complex, which probably triggers association of the separate TatA complex to form the active translocon.</text>
</comment>
<accession>H0E4D0</accession>
<feature type="transmembrane region" description="Helical" evidence="7">
    <location>
        <begin position="158"/>
        <end position="179"/>
    </location>
</feature>
<evidence type="ECO:0000313" key="9">
    <source>
        <dbReference type="EMBL" id="EHN11454.1"/>
    </source>
</evidence>
<dbReference type="PANTHER" id="PTHR30371:SF0">
    <property type="entry name" value="SEC-INDEPENDENT PROTEIN TRANSLOCASE PROTEIN TATC, CHLOROPLASTIC-RELATED"/>
    <property type="match status" value="1"/>
</dbReference>
<dbReference type="EMBL" id="AGUD01000102">
    <property type="protein sequence ID" value="EHN11454.1"/>
    <property type="molecule type" value="Genomic_DNA"/>
</dbReference>
<dbReference type="OrthoDB" id="9777044at2"/>
<feature type="compositionally biased region" description="Low complexity" evidence="8">
    <location>
        <begin position="451"/>
        <end position="461"/>
    </location>
</feature>
<comment type="caution">
    <text evidence="7">Lacks conserved residue(s) required for the propagation of feature annotation.</text>
</comment>
<dbReference type="GO" id="GO:0009977">
    <property type="term" value="F:proton motive force dependent protein transmembrane transporter activity"/>
    <property type="evidence" value="ECO:0007669"/>
    <property type="project" value="TreeGrafter"/>
</dbReference>
<dbReference type="HAMAP" id="MF_00902">
    <property type="entry name" value="TatC"/>
    <property type="match status" value="1"/>
</dbReference>
<feature type="transmembrane region" description="Helical" evidence="7">
    <location>
        <begin position="191"/>
        <end position="213"/>
    </location>
</feature>
<organism evidence="9 10">
    <name type="scientific">Patulibacter medicamentivorans</name>
    <dbReference type="NCBI Taxonomy" id="1097667"/>
    <lineage>
        <taxon>Bacteria</taxon>
        <taxon>Bacillati</taxon>
        <taxon>Actinomycetota</taxon>
        <taxon>Thermoleophilia</taxon>
        <taxon>Solirubrobacterales</taxon>
        <taxon>Patulibacteraceae</taxon>
        <taxon>Patulibacter</taxon>
    </lineage>
</organism>
<dbReference type="Proteomes" id="UP000005143">
    <property type="component" value="Unassembled WGS sequence"/>
</dbReference>
<dbReference type="RefSeq" id="WP_007573192.1">
    <property type="nucleotide sequence ID" value="NZ_AGUD01000102.1"/>
</dbReference>
<evidence type="ECO:0000313" key="10">
    <source>
        <dbReference type="Proteomes" id="UP000005143"/>
    </source>
</evidence>
<evidence type="ECO:0000256" key="7">
    <source>
        <dbReference type="HAMAP-Rule" id="MF_00902"/>
    </source>
</evidence>
<feature type="transmembrane region" description="Helical" evidence="7">
    <location>
        <begin position="241"/>
        <end position="267"/>
    </location>
</feature>
<feature type="region of interest" description="Disordered" evidence="8">
    <location>
        <begin position="329"/>
        <end position="479"/>
    </location>
</feature>
<comment type="similarity">
    <text evidence="7">Belongs to the TatC family.</text>
</comment>
<keyword evidence="2 7" id="KW-0812">Transmembrane</keyword>
<feature type="transmembrane region" description="Helical" evidence="7">
    <location>
        <begin position="279"/>
        <end position="295"/>
    </location>
</feature>
<comment type="caution">
    <text evidence="9">The sequence shown here is derived from an EMBL/GenBank/DDBJ whole genome shotgun (WGS) entry which is preliminary data.</text>
</comment>
<evidence type="ECO:0000256" key="4">
    <source>
        <dbReference type="ARBA" id="ARBA00022989"/>
    </source>
</evidence>
<feature type="compositionally biased region" description="Low complexity" evidence="8">
    <location>
        <begin position="404"/>
        <end position="416"/>
    </location>
</feature>
<evidence type="ECO:0000256" key="5">
    <source>
        <dbReference type="ARBA" id="ARBA00023010"/>
    </source>
</evidence>